<protein>
    <recommendedName>
        <fullName evidence="4">Lipoprotein</fullName>
    </recommendedName>
</protein>
<dbReference type="RefSeq" id="WP_259625020.1">
    <property type="nucleotide sequence ID" value="NZ_JANYMP010000010.1"/>
</dbReference>
<gene>
    <name evidence="2" type="ORF">NZH93_21895</name>
</gene>
<organism evidence="2 3">
    <name type="scientific">Umezawaea endophytica</name>
    <dbReference type="NCBI Taxonomy" id="1654476"/>
    <lineage>
        <taxon>Bacteria</taxon>
        <taxon>Bacillati</taxon>
        <taxon>Actinomycetota</taxon>
        <taxon>Actinomycetes</taxon>
        <taxon>Pseudonocardiales</taxon>
        <taxon>Pseudonocardiaceae</taxon>
        <taxon>Umezawaea</taxon>
    </lineage>
</organism>
<name>A0A9X3AG23_9PSEU</name>
<dbReference type="AlphaFoldDB" id="A0A9X3AG23"/>
<dbReference type="EMBL" id="JANYMP010000010">
    <property type="protein sequence ID" value="MCS7479522.1"/>
    <property type="molecule type" value="Genomic_DNA"/>
</dbReference>
<evidence type="ECO:0000313" key="3">
    <source>
        <dbReference type="Proteomes" id="UP001141259"/>
    </source>
</evidence>
<comment type="caution">
    <text evidence="2">The sequence shown here is derived from an EMBL/GenBank/DDBJ whole genome shotgun (WGS) entry which is preliminary data.</text>
</comment>
<sequence length="221" mass="22786">MTWLIRFALCLPLLVAGCGSSEGGGAATSAAPDDTGAVHKAFETYTKAALAKDGATAQGVLADTVSKYYDDARKLALTATDDQLTGISSTQRLTVYVLRAEVEPALLRDGSPADLLRTSFDKGLVGEAGIAELALGKVNVTGDKASAQAVVGGEAAPYTVDFIREQGVWKVDIAPLMTLADEGFAEAAKQQGTTVNAMIDGVLVTKYGPEKAAALHQPVAG</sequence>
<feature type="signal peptide" evidence="1">
    <location>
        <begin position="1"/>
        <end position="26"/>
    </location>
</feature>
<evidence type="ECO:0000256" key="1">
    <source>
        <dbReference type="SAM" id="SignalP"/>
    </source>
</evidence>
<accession>A0A9X3AG23</accession>
<proteinExistence type="predicted"/>
<dbReference type="Proteomes" id="UP001141259">
    <property type="component" value="Unassembled WGS sequence"/>
</dbReference>
<evidence type="ECO:0000313" key="2">
    <source>
        <dbReference type="EMBL" id="MCS7479522.1"/>
    </source>
</evidence>
<keyword evidence="1" id="KW-0732">Signal</keyword>
<dbReference type="PROSITE" id="PS51257">
    <property type="entry name" value="PROKAR_LIPOPROTEIN"/>
    <property type="match status" value="1"/>
</dbReference>
<evidence type="ECO:0008006" key="4">
    <source>
        <dbReference type="Google" id="ProtNLM"/>
    </source>
</evidence>
<feature type="chain" id="PRO_5040980167" description="Lipoprotein" evidence="1">
    <location>
        <begin position="27"/>
        <end position="221"/>
    </location>
</feature>
<reference evidence="2" key="1">
    <citation type="submission" date="2022-08" db="EMBL/GenBank/DDBJ databases">
        <authorList>
            <person name="Tistechok S."/>
            <person name="Samborskyy M."/>
            <person name="Roman I."/>
        </authorList>
    </citation>
    <scope>NUCLEOTIDE SEQUENCE</scope>
    <source>
        <strain evidence="2">DSM 103496</strain>
    </source>
</reference>
<keyword evidence="3" id="KW-1185">Reference proteome</keyword>